<keyword evidence="3" id="KW-1185">Reference proteome</keyword>
<gene>
    <name evidence="2" type="ORF">SEMRO_2895_G339650.1</name>
</gene>
<proteinExistence type="predicted"/>
<organism evidence="2 3">
    <name type="scientific">Seminavis robusta</name>
    <dbReference type="NCBI Taxonomy" id="568900"/>
    <lineage>
        <taxon>Eukaryota</taxon>
        <taxon>Sar</taxon>
        <taxon>Stramenopiles</taxon>
        <taxon>Ochrophyta</taxon>
        <taxon>Bacillariophyta</taxon>
        <taxon>Bacillariophyceae</taxon>
        <taxon>Bacillariophycidae</taxon>
        <taxon>Naviculales</taxon>
        <taxon>Naviculaceae</taxon>
        <taxon>Seminavis</taxon>
    </lineage>
</organism>
<feature type="region of interest" description="Disordered" evidence="1">
    <location>
        <begin position="20"/>
        <end position="61"/>
    </location>
</feature>
<dbReference type="EMBL" id="CAICTM010002893">
    <property type="protein sequence ID" value="CAB9530476.1"/>
    <property type="molecule type" value="Genomic_DNA"/>
</dbReference>
<dbReference type="AlphaFoldDB" id="A0A9N8F376"/>
<evidence type="ECO:0000313" key="2">
    <source>
        <dbReference type="EMBL" id="CAB9530476.1"/>
    </source>
</evidence>
<feature type="compositionally biased region" description="Basic and acidic residues" evidence="1">
    <location>
        <begin position="49"/>
        <end position="61"/>
    </location>
</feature>
<sequence>PEGCDAEAVPCRWNLLTRDLTDDGITKKEQKRQSRANSSPDPPEKKKKIGAEQNKKKMDQDEARQLKLVEEAKKAKIAYKMHCGVGKEIFGPMDGASVVATTDSGYKALRKRHALIPKLFLDVVKSPSTGKNILPEGPVVCFFHPSQTKRSAIHL</sequence>
<evidence type="ECO:0000313" key="3">
    <source>
        <dbReference type="Proteomes" id="UP001153069"/>
    </source>
</evidence>
<comment type="caution">
    <text evidence="2">The sequence shown here is derived from an EMBL/GenBank/DDBJ whole genome shotgun (WGS) entry which is preliminary data.</text>
</comment>
<name>A0A9N8F376_9STRA</name>
<feature type="non-terminal residue" evidence="2">
    <location>
        <position position="1"/>
    </location>
</feature>
<reference evidence="2" key="1">
    <citation type="submission" date="2020-06" db="EMBL/GenBank/DDBJ databases">
        <authorList>
            <consortium name="Plant Systems Biology data submission"/>
        </authorList>
    </citation>
    <scope>NUCLEOTIDE SEQUENCE</scope>
    <source>
        <strain evidence="2">D6</strain>
    </source>
</reference>
<evidence type="ECO:0000256" key="1">
    <source>
        <dbReference type="SAM" id="MobiDB-lite"/>
    </source>
</evidence>
<protein>
    <submittedName>
        <fullName evidence="2">Uncharacterized protein</fullName>
    </submittedName>
</protein>
<dbReference type="Proteomes" id="UP001153069">
    <property type="component" value="Unassembled WGS sequence"/>
</dbReference>
<feature type="compositionally biased region" description="Basic and acidic residues" evidence="1">
    <location>
        <begin position="20"/>
        <end position="32"/>
    </location>
</feature>
<accession>A0A9N8F376</accession>